<feature type="transmembrane region" description="Helical" evidence="6">
    <location>
        <begin position="62"/>
        <end position="79"/>
    </location>
</feature>
<proteinExistence type="predicted"/>
<evidence type="ECO:0000256" key="6">
    <source>
        <dbReference type="SAM" id="Phobius"/>
    </source>
</evidence>
<dbReference type="Proteomes" id="UP000184395">
    <property type="component" value="Unassembled WGS sequence"/>
</dbReference>
<dbReference type="RefSeq" id="WP_084561439.1">
    <property type="nucleotide sequence ID" value="NZ_CADFGY010000021.1"/>
</dbReference>
<dbReference type="STRING" id="169427.SAMN05192548_102152"/>
<dbReference type="FunFam" id="1.20.1250.20:FF:000018">
    <property type="entry name" value="MFS transporter permease"/>
    <property type="match status" value="1"/>
</dbReference>
<dbReference type="InterPro" id="IPR020846">
    <property type="entry name" value="MFS_dom"/>
</dbReference>
<feature type="transmembrane region" description="Helical" evidence="6">
    <location>
        <begin position="153"/>
        <end position="176"/>
    </location>
</feature>
<dbReference type="SUPFAM" id="SSF103473">
    <property type="entry name" value="MFS general substrate transporter"/>
    <property type="match status" value="1"/>
</dbReference>
<dbReference type="PANTHER" id="PTHR43791">
    <property type="entry name" value="PERMEASE-RELATED"/>
    <property type="match status" value="1"/>
</dbReference>
<dbReference type="InterPro" id="IPR036259">
    <property type="entry name" value="MFS_trans_sf"/>
</dbReference>
<feature type="transmembrane region" description="Helical" evidence="6">
    <location>
        <begin position="25"/>
        <end position="42"/>
    </location>
</feature>
<name>A0A1M6S7V0_9BURK</name>
<evidence type="ECO:0000313" key="9">
    <source>
        <dbReference type="Proteomes" id="UP000184395"/>
    </source>
</evidence>
<dbReference type="OrthoDB" id="9773957at2"/>
<sequence>MKADLALDMSSSISIEEEDALYKKVILRIVPLFFIGFILSYLDRVNISFAKLQMAADFGLTNASFAVGASVFFWGYMLFEIPSNLVLQKVGARAWIARIMITWGIVSMLMIFSRSEPVFYSLRFLLGVCEAGFVPGVMYYTNTWLPSKRQSGMYSLFLMALPIAVVLGAPISGAILESMNGVVGIKGWQWLFILEGLPSVVLGVVILLLLRNKPSDVKWLTDSEKRIIETNVAREAAHKSHRVADAFKSGKVYALIVVMVLFNTGFYGLTFWMPTLFRNSGIDNSFHVGLYTAIPFGAAAFCMFFNAKKAERSGRMRLHGMVPVLLASIGLFLATLFHDQFWFSLAMLTMAASGILSLMPIYWTLPGRVLSGSAAAAGLALINSCGSLSGVLGSLIIGYSGIQVGMYILSAFLLLCGMLFYLVCPAKTA</sequence>
<feature type="transmembrane region" description="Helical" evidence="6">
    <location>
        <begin position="252"/>
        <end position="273"/>
    </location>
</feature>
<dbReference type="Pfam" id="PF07690">
    <property type="entry name" value="MFS_1"/>
    <property type="match status" value="1"/>
</dbReference>
<keyword evidence="5 6" id="KW-0472">Membrane</keyword>
<feature type="transmembrane region" description="Helical" evidence="6">
    <location>
        <begin position="375"/>
        <end position="398"/>
    </location>
</feature>
<feature type="transmembrane region" description="Helical" evidence="6">
    <location>
        <begin position="91"/>
        <end position="112"/>
    </location>
</feature>
<feature type="transmembrane region" description="Helical" evidence="6">
    <location>
        <begin position="285"/>
        <end position="306"/>
    </location>
</feature>
<feature type="domain" description="Major facilitator superfamily (MFS) profile" evidence="7">
    <location>
        <begin position="29"/>
        <end position="428"/>
    </location>
</feature>
<feature type="transmembrane region" description="Helical" evidence="6">
    <location>
        <begin position="404"/>
        <end position="424"/>
    </location>
</feature>
<comment type="subcellular location">
    <subcellularLocation>
        <location evidence="1">Membrane</location>
        <topology evidence="1">Multi-pass membrane protein</topology>
    </subcellularLocation>
</comment>
<feature type="transmembrane region" description="Helical" evidence="6">
    <location>
        <begin position="118"/>
        <end position="141"/>
    </location>
</feature>
<evidence type="ECO:0000256" key="2">
    <source>
        <dbReference type="ARBA" id="ARBA00022448"/>
    </source>
</evidence>
<feature type="transmembrane region" description="Helical" evidence="6">
    <location>
        <begin position="343"/>
        <end position="363"/>
    </location>
</feature>
<accession>A0A1M6S7V0</accession>
<keyword evidence="4 6" id="KW-1133">Transmembrane helix</keyword>
<feature type="transmembrane region" description="Helical" evidence="6">
    <location>
        <begin position="188"/>
        <end position="210"/>
    </location>
</feature>
<dbReference type="AlphaFoldDB" id="A0A1M6S7V0"/>
<dbReference type="PROSITE" id="PS50850">
    <property type="entry name" value="MFS"/>
    <property type="match status" value="1"/>
</dbReference>
<dbReference type="GO" id="GO:0022857">
    <property type="term" value="F:transmembrane transporter activity"/>
    <property type="evidence" value="ECO:0007669"/>
    <property type="project" value="InterPro"/>
</dbReference>
<dbReference type="GO" id="GO:0016020">
    <property type="term" value="C:membrane"/>
    <property type="evidence" value="ECO:0007669"/>
    <property type="project" value="UniProtKB-SubCell"/>
</dbReference>
<evidence type="ECO:0000259" key="7">
    <source>
        <dbReference type="PROSITE" id="PS50850"/>
    </source>
</evidence>
<dbReference type="Gene3D" id="1.20.1250.20">
    <property type="entry name" value="MFS general substrate transporter like domains"/>
    <property type="match status" value="2"/>
</dbReference>
<dbReference type="PANTHER" id="PTHR43791:SF36">
    <property type="entry name" value="TRANSPORTER, PUTATIVE (AFU_ORTHOLOGUE AFUA_6G08340)-RELATED"/>
    <property type="match status" value="1"/>
</dbReference>
<evidence type="ECO:0000256" key="4">
    <source>
        <dbReference type="ARBA" id="ARBA00022989"/>
    </source>
</evidence>
<dbReference type="EMBL" id="FRAB01000021">
    <property type="protein sequence ID" value="SHK40756.1"/>
    <property type="molecule type" value="Genomic_DNA"/>
</dbReference>
<keyword evidence="2" id="KW-0813">Transport</keyword>
<feature type="transmembrane region" description="Helical" evidence="6">
    <location>
        <begin position="318"/>
        <end position="337"/>
    </location>
</feature>
<evidence type="ECO:0000313" key="8">
    <source>
        <dbReference type="EMBL" id="SHK40756.1"/>
    </source>
</evidence>
<gene>
    <name evidence="8" type="ORF">SAMN05192548_102152</name>
</gene>
<evidence type="ECO:0000256" key="1">
    <source>
        <dbReference type="ARBA" id="ARBA00004141"/>
    </source>
</evidence>
<dbReference type="InterPro" id="IPR011701">
    <property type="entry name" value="MFS"/>
</dbReference>
<evidence type="ECO:0000256" key="5">
    <source>
        <dbReference type="ARBA" id="ARBA00023136"/>
    </source>
</evidence>
<evidence type="ECO:0000256" key="3">
    <source>
        <dbReference type="ARBA" id="ARBA00022692"/>
    </source>
</evidence>
<keyword evidence="3 6" id="KW-0812">Transmembrane</keyword>
<organism evidence="8 9">
    <name type="scientific">Paraburkholderia terricola</name>
    <dbReference type="NCBI Taxonomy" id="169427"/>
    <lineage>
        <taxon>Bacteria</taxon>
        <taxon>Pseudomonadati</taxon>
        <taxon>Pseudomonadota</taxon>
        <taxon>Betaproteobacteria</taxon>
        <taxon>Burkholderiales</taxon>
        <taxon>Burkholderiaceae</taxon>
        <taxon>Paraburkholderia</taxon>
    </lineage>
</organism>
<dbReference type="CDD" id="cd17319">
    <property type="entry name" value="MFS_ExuT_GudP_like"/>
    <property type="match status" value="1"/>
</dbReference>
<reference evidence="8 9" key="1">
    <citation type="submission" date="2016-11" db="EMBL/GenBank/DDBJ databases">
        <authorList>
            <person name="Jaros S."/>
            <person name="Januszkiewicz K."/>
            <person name="Wedrychowicz H."/>
        </authorList>
    </citation>
    <scope>NUCLEOTIDE SEQUENCE [LARGE SCALE GENOMIC DNA]</scope>
    <source>
        <strain evidence="8 9">LMG 20594</strain>
    </source>
</reference>
<protein>
    <submittedName>
        <fullName evidence="8">Sugar phosphate permease</fullName>
    </submittedName>
</protein>